<comment type="caution">
    <text evidence="2">The sequence shown here is derived from an EMBL/GenBank/DDBJ whole genome shotgun (WGS) entry which is preliminary data.</text>
</comment>
<proteinExistence type="predicted"/>
<organism evidence="2 3">
    <name type="scientific">Marinoscillum luteum</name>
    <dbReference type="NCBI Taxonomy" id="861051"/>
    <lineage>
        <taxon>Bacteria</taxon>
        <taxon>Pseudomonadati</taxon>
        <taxon>Bacteroidota</taxon>
        <taxon>Cytophagia</taxon>
        <taxon>Cytophagales</taxon>
        <taxon>Reichenbachiellaceae</taxon>
        <taxon>Marinoscillum</taxon>
    </lineage>
</organism>
<dbReference type="SUPFAM" id="SSF53955">
    <property type="entry name" value="Lysozyme-like"/>
    <property type="match status" value="1"/>
</dbReference>
<dbReference type="RefSeq" id="WP_395417521.1">
    <property type="nucleotide sequence ID" value="NZ_JBIPKE010000017.1"/>
</dbReference>
<name>A0ABW7NBF5_9BACT</name>
<dbReference type="Gene3D" id="1.10.530.10">
    <property type="match status" value="1"/>
</dbReference>
<dbReference type="NCBIfam" id="TIGR02282">
    <property type="entry name" value="MltB"/>
    <property type="match status" value="1"/>
</dbReference>
<protein>
    <submittedName>
        <fullName evidence="2">Lytic murein transglycosylase B</fullName>
    </submittedName>
</protein>
<dbReference type="InterPro" id="IPR043426">
    <property type="entry name" value="MltB-like"/>
</dbReference>
<keyword evidence="3" id="KW-1185">Reference proteome</keyword>
<dbReference type="Pfam" id="PF13406">
    <property type="entry name" value="SLT_2"/>
    <property type="match status" value="1"/>
</dbReference>
<dbReference type="EMBL" id="JBIPKE010000017">
    <property type="protein sequence ID" value="MFH6984099.1"/>
    <property type="molecule type" value="Genomic_DNA"/>
</dbReference>
<feature type="domain" description="Transglycosylase SLT" evidence="1">
    <location>
        <begin position="38"/>
        <end position="324"/>
    </location>
</feature>
<dbReference type="Proteomes" id="UP001610063">
    <property type="component" value="Unassembled WGS sequence"/>
</dbReference>
<dbReference type="InterPro" id="IPR031304">
    <property type="entry name" value="SLT_2"/>
</dbReference>
<sequence length="335" mass="38003">MRWKKVMKMGVFKKTMGLVLLGLSMGLSGFGQVDQVKVAEFARSFSDRNEMSLEEVTVILNNARYQESIIRKMEKPAEGTMTWGRYRKIFMTEDRISAGVEFWKENKAVINDVSSKTGVAPEIIVGIIGVETFYGQRQGNYRVLDALYTLAFGFPKRSSFFTAELEKFLLLVKEENLNMYEIKGSYAGAMGFAQFMPSSYQAYAKSYDEGGSRNLMQADDAIASVANYLKEHRWKEGELVALPIKNMVNPTKLTPGVKPNNSLRFYSDNGYMPSGNLSPATMAALIELEQEDGMEYWFGFNNFYVITRYNHSELYAMAVFQLAEAIRADYEAVKQ</sequence>
<accession>A0ABW7NBF5</accession>
<dbReference type="PANTHER" id="PTHR30163:SF9">
    <property type="entry name" value="MEMBRANE-BOUND LYTIC MUREIN TRANSGLYCOSYLASE B"/>
    <property type="match status" value="1"/>
</dbReference>
<dbReference type="PANTHER" id="PTHR30163">
    <property type="entry name" value="MEMBRANE-BOUND LYTIC MUREIN TRANSGLYCOSYLASE B"/>
    <property type="match status" value="1"/>
</dbReference>
<reference evidence="2 3" key="1">
    <citation type="journal article" date="2013" name="Int. J. Syst. Evol. Microbiol.">
        <title>Marinoscillum luteum sp. nov., isolated from marine sediment.</title>
        <authorList>
            <person name="Cha I.T."/>
            <person name="Park S.J."/>
            <person name="Kim S.J."/>
            <person name="Kim J.G."/>
            <person name="Jung M.Y."/>
            <person name="Shin K.S."/>
            <person name="Kwon K.K."/>
            <person name="Yang S.H."/>
            <person name="Seo Y.S."/>
            <person name="Rhee S.K."/>
        </authorList>
    </citation>
    <scope>NUCLEOTIDE SEQUENCE [LARGE SCALE GENOMIC DNA]</scope>
    <source>
        <strain evidence="2 3">KCTC 23939</strain>
    </source>
</reference>
<dbReference type="Gene3D" id="1.10.8.350">
    <property type="entry name" value="Bacterial muramidase"/>
    <property type="match status" value="1"/>
</dbReference>
<evidence type="ECO:0000259" key="1">
    <source>
        <dbReference type="Pfam" id="PF13406"/>
    </source>
</evidence>
<dbReference type="InterPro" id="IPR023346">
    <property type="entry name" value="Lysozyme-like_dom_sf"/>
</dbReference>
<dbReference type="InterPro" id="IPR011757">
    <property type="entry name" value="Lytic_transglycosylase_MltB"/>
</dbReference>
<gene>
    <name evidence="2" type="primary">mltB</name>
    <name evidence="2" type="ORF">ACHKAR_11655</name>
</gene>
<evidence type="ECO:0000313" key="2">
    <source>
        <dbReference type="EMBL" id="MFH6984099.1"/>
    </source>
</evidence>
<evidence type="ECO:0000313" key="3">
    <source>
        <dbReference type="Proteomes" id="UP001610063"/>
    </source>
</evidence>
<dbReference type="CDD" id="cd13399">
    <property type="entry name" value="Slt35-like"/>
    <property type="match status" value="1"/>
</dbReference>